<dbReference type="VEuPathDB" id="VectorBase:ISCW020923"/>
<dbReference type="PaxDb" id="6945-B7Q9K2"/>
<evidence type="ECO:0000256" key="1">
    <source>
        <dbReference type="SAM" id="MobiDB-lite"/>
    </source>
</evidence>
<organism>
    <name type="scientific">Ixodes scapularis</name>
    <name type="common">Black-legged tick</name>
    <name type="synonym">Deer tick</name>
    <dbReference type="NCBI Taxonomy" id="6945"/>
    <lineage>
        <taxon>Eukaryota</taxon>
        <taxon>Metazoa</taxon>
        <taxon>Ecdysozoa</taxon>
        <taxon>Arthropoda</taxon>
        <taxon>Chelicerata</taxon>
        <taxon>Arachnida</taxon>
        <taxon>Acari</taxon>
        <taxon>Parasitiformes</taxon>
        <taxon>Ixodida</taxon>
        <taxon>Ixodoidea</taxon>
        <taxon>Ixodidae</taxon>
        <taxon>Ixodinae</taxon>
        <taxon>Ixodes</taxon>
    </lineage>
</organism>
<dbReference type="EnsemblMetazoa" id="ISCW020923-RA">
    <property type="protein sequence ID" value="ISCW020923-PA"/>
    <property type="gene ID" value="ISCW020923"/>
</dbReference>
<dbReference type="EMBL" id="ABJB010307640">
    <property type="status" value="NOT_ANNOTATED_CDS"/>
    <property type="molecule type" value="Genomic_DNA"/>
</dbReference>
<keyword evidence="4" id="KW-1185">Reference proteome</keyword>
<gene>
    <name evidence="2" type="ORF">IscW_ISCW020923</name>
</gene>
<name>B7Q9K2_IXOSC</name>
<dbReference type="EMBL" id="DS889418">
    <property type="protein sequence ID" value="EEC15524.1"/>
    <property type="molecule type" value="Genomic_DNA"/>
</dbReference>
<dbReference type="OrthoDB" id="6495948at2759"/>
<protein>
    <submittedName>
        <fullName evidence="2 3">Uncharacterized protein</fullName>
    </submittedName>
</protein>
<dbReference type="EMBL" id="ABJB010117867">
    <property type="status" value="NOT_ANNOTATED_CDS"/>
    <property type="molecule type" value="Genomic_DNA"/>
</dbReference>
<reference evidence="3" key="2">
    <citation type="submission" date="2020-05" db="UniProtKB">
        <authorList>
            <consortium name="EnsemblMetazoa"/>
        </authorList>
    </citation>
    <scope>IDENTIFICATION</scope>
    <source>
        <strain evidence="3">wikel</strain>
    </source>
</reference>
<dbReference type="EMBL" id="ABJB010581798">
    <property type="status" value="NOT_ANNOTATED_CDS"/>
    <property type="molecule type" value="Genomic_DNA"/>
</dbReference>
<evidence type="ECO:0000313" key="4">
    <source>
        <dbReference type="Proteomes" id="UP000001555"/>
    </source>
</evidence>
<feature type="region of interest" description="Disordered" evidence="1">
    <location>
        <begin position="109"/>
        <end position="141"/>
    </location>
</feature>
<sequence length="260" mass="29177">MDVDVTAQPAQAAVLGRRTGLPIKELVNGRALRKDSDGRGRLSDYFPDEVGASSKKKRPTNPSVLLFGQPYSHWLLSREPNRSHVDQKGPYPKAVDRKLLPAWHSVVHNRRSPGDEQSPQRQFYIPEFPPDNPQTKGSLNLSPEKISHERRGRCLLFRDLRGEGKVFVKQRRDVELVDAEQRPVGEAAPMGLGLLASTDHVTMGILRLQPGVAKSYSETRDHDVVWAQQFLLRFLDTGCVMWLAPGLVFPVSGNFTLPWS</sequence>
<feature type="region of interest" description="Disordered" evidence="1">
    <location>
        <begin position="34"/>
        <end position="64"/>
    </location>
</feature>
<evidence type="ECO:0000313" key="3">
    <source>
        <dbReference type="EnsemblMetazoa" id="ISCW020923-PA"/>
    </source>
</evidence>
<dbReference type="HOGENOM" id="CLU_1070724_0_0_1"/>
<dbReference type="Proteomes" id="UP000001555">
    <property type="component" value="Unassembled WGS sequence"/>
</dbReference>
<dbReference type="VEuPathDB" id="VectorBase:ISCI020923"/>
<dbReference type="InParanoid" id="B7Q9K2"/>
<dbReference type="AlphaFoldDB" id="B7Q9K2"/>
<dbReference type="VEuPathDB" id="VectorBase:ISCP_028006"/>
<proteinExistence type="predicted"/>
<dbReference type="EMBL" id="ABJB010315840">
    <property type="status" value="NOT_ANNOTATED_CDS"/>
    <property type="molecule type" value="Genomic_DNA"/>
</dbReference>
<reference evidence="2 4" key="1">
    <citation type="submission" date="2008-03" db="EMBL/GenBank/DDBJ databases">
        <title>Annotation of Ixodes scapularis.</title>
        <authorList>
            <consortium name="Ixodes scapularis Genome Project Consortium"/>
            <person name="Caler E."/>
            <person name="Hannick L.I."/>
            <person name="Bidwell S."/>
            <person name="Joardar V."/>
            <person name="Thiagarajan M."/>
            <person name="Amedeo P."/>
            <person name="Galinsky K.J."/>
            <person name="Schobel S."/>
            <person name="Inman J."/>
            <person name="Hostetler J."/>
            <person name="Miller J."/>
            <person name="Hammond M."/>
            <person name="Megy K."/>
            <person name="Lawson D."/>
            <person name="Kodira C."/>
            <person name="Sutton G."/>
            <person name="Meyer J."/>
            <person name="Hill C.A."/>
            <person name="Birren B."/>
            <person name="Nene V."/>
            <person name="Collins F."/>
            <person name="Alarcon-Chaidez F."/>
            <person name="Wikel S."/>
            <person name="Strausberg R."/>
        </authorList>
    </citation>
    <scope>NUCLEOTIDE SEQUENCE [LARGE SCALE GENOMIC DNA]</scope>
    <source>
        <strain evidence="4">Wikel</strain>
        <strain evidence="2">Wikel colony</strain>
    </source>
</reference>
<accession>B7Q9K2</accession>
<evidence type="ECO:0000313" key="2">
    <source>
        <dbReference type="EMBL" id="EEC15524.1"/>
    </source>
</evidence>